<evidence type="ECO:0000313" key="21">
    <source>
        <dbReference type="EMBL" id="RVW84086.1"/>
    </source>
</evidence>
<evidence type="ECO:0000256" key="3">
    <source>
        <dbReference type="ARBA" id="ARBA00012513"/>
    </source>
</evidence>
<dbReference type="PROSITE" id="PS00108">
    <property type="entry name" value="PROTEIN_KINASE_ST"/>
    <property type="match status" value="1"/>
</dbReference>
<keyword evidence="11 17" id="KW-0067">ATP-binding</keyword>
<evidence type="ECO:0000256" key="1">
    <source>
        <dbReference type="ARBA" id="ARBA00004193"/>
    </source>
</evidence>
<keyword evidence="9 21" id="KW-0418">Kinase</keyword>
<dbReference type="Gene3D" id="3.30.200.20">
    <property type="entry name" value="Phosphorylase Kinase, domain 1"/>
    <property type="match status" value="1"/>
</dbReference>
<evidence type="ECO:0000313" key="22">
    <source>
        <dbReference type="Proteomes" id="UP000288805"/>
    </source>
</evidence>
<dbReference type="GO" id="GO:0045087">
    <property type="term" value="P:innate immune response"/>
    <property type="evidence" value="ECO:0007669"/>
    <property type="project" value="UniProtKB-ARBA"/>
</dbReference>
<evidence type="ECO:0000256" key="12">
    <source>
        <dbReference type="ARBA" id="ARBA00023136"/>
    </source>
</evidence>
<feature type="compositionally biased region" description="Polar residues" evidence="19">
    <location>
        <begin position="486"/>
        <end position="496"/>
    </location>
</feature>
<evidence type="ECO:0000256" key="19">
    <source>
        <dbReference type="SAM" id="MobiDB-lite"/>
    </source>
</evidence>
<dbReference type="GO" id="GO:0045088">
    <property type="term" value="P:regulation of innate immune response"/>
    <property type="evidence" value="ECO:0007669"/>
    <property type="project" value="UniProtKB-ARBA"/>
</dbReference>
<evidence type="ECO:0000256" key="7">
    <source>
        <dbReference type="ARBA" id="ARBA00022679"/>
    </source>
</evidence>
<dbReference type="Pfam" id="PF00069">
    <property type="entry name" value="Pkinase"/>
    <property type="match status" value="1"/>
</dbReference>
<feature type="compositionally biased region" description="Basic and acidic residues" evidence="19">
    <location>
        <begin position="412"/>
        <end position="470"/>
    </location>
</feature>
<dbReference type="PROSITE" id="PS50011">
    <property type="entry name" value="PROTEIN_KINASE_DOM"/>
    <property type="match status" value="1"/>
</dbReference>
<keyword evidence="5 18" id="KW-0723">Serine/threonine-protein kinase</keyword>
<keyword evidence="6" id="KW-0597">Phosphoprotein</keyword>
<keyword evidence="4" id="KW-1003">Cell membrane</keyword>
<keyword evidence="10" id="KW-0611">Plant defense</keyword>
<comment type="subcellular location">
    <subcellularLocation>
        <location evidence="1">Cell membrane</location>
        <topology evidence="1">Lipid-anchor</topology>
    </subcellularLocation>
</comment>
<dbReference type="PANTHER" id="PTHR47985:SF44">
    <property type="entry name" value="SERINE_THREONINE-PROTEIN KINASE PBS1"/>
    <property type="match status" value="1"/>
</dbReference>
<dbReference type="PANTHER" id="PTHR47985">
    <property type="entry name" value="OS07G0668900 PROTEIN"/>
    <property type="match status" value="1"/>
</dbReference>
<keyword evidence="14" id="KW-0449">Lipoprotein</keyword>
<evidence type="ECO:0000256" key="8">
    <source>
        <dbReference type="ARBA" id="ARBA00022741"/>
    </source>
</evidence>
<dbReference type="GO" id="GO:0005886">
    <property type="term" value="C:plasma membrane"/>
    <property type="evidence" value="ECO:0007669"/>
    <property type="project" value="UniProtKB-SubCell"/>
</dbReference>
<dbReference type="Proteomes" id="UP000288805">
    <property type="component" value="Unassembled WGS sequence"/>
</dbReference>
<evidence type="ECO:0000259" key="20">
    <source>
        <dbReference type="PROSITE" id="PS50011"/>
    </source>
</evidence>
<dbReference type="SUPFAM" id="SSF56112">
    <property type="entry name" value="Protein kinase-like (PK-like)"/>
    <property type="match status" value="1"/>
</dbReference>
<dbReference type="InterPro" id="IPR017441">
    <property type="entry name" value="Protein_kinase_ATP_BS"/>
</dbReference>
<keyword evidence="12" id="KW-0472">Membrane</keyword>
<gene>
    <name evidence="21" type="primary">PBS1_3</name>
    <name evidence="21" type="ORF">CK203_040555</name>
</gene>
<dbReference type="GO" id="GO:0031349">
    <property type="term" value="P:positive regulation of defense response"/>
    <property type="evidence" value="ECO:0007669"/>
    <property type="project" value="UniProtKB-ARBA"/>
</dbReference>
<feature type="region of interest" description="Disordered" evidence="19">
    <location>
        <begin position="404"/>
        <end position="496"/>
    </location>
</feature>
<feature type="binding site" evidence="17">
    <location>
        <position position="146"/>
    </location>
    <ligand>
        <name>ATP</name>
        <dbReference type="ChEBI" id="CHEBI:30616"/>
    </ligand>
</feature>
<proteinExistence type="inferred from homology"/>
<reference evidence="21 22" key="1">
    <citation type="journal article" date="2018" name="PLoS Genet.">
        <title>Population sequencing reveals clonal diversity and ancestral inbreeding in the grapevine cultivar Chardonnay.</title>
        <authorList>
            <person name="Roach M.J."/>
            <person name="Johnson D.L."/>
            <person name="Bohlmann J."/>
            <person name="van Vuuren H.J."/>
            <person name="Jones S.J."/>
            <person name="Pretorius I.S."/>
            <person name="Schmidt S.A."/>
            <person name="Borneman A.R."/>
        </authorList>
    </citation>
    <scope>NUCLEOTIDE SEQUENCE [LARGE SCALE GENOMIC DNA]</scope>
    <source>
        <strain evidence="22">cv. Chardonnay</strain>
        <tissue evidence="21">Leaf</tissue>
    </source>
</reference>
<evidence type="ECO:0000256" key="10">
    <source>
        <dbReference type="ARBA" id="ARBA00022821"/>
    </source>
</evidence>
<keyword evidence="7" id="KW-0808">Transferase</keyword>
<comment type="caution">
    <text evidence="21">The sequence shown here is derived from an EMBL/GenBank/DDBJ whole genome shotgun (WGS) entry which is preliminary data.</text>
</comment>
<evidence type="ECO:0000256" key="15">
    <source>
        <dbReference type="ARBA" id="ARBA00047899"/>
    </source>
</evidence>
<evidence type="ECO:0000256" key="18">
    <source>
        <dbReference type="RuleBase" id="RU000304"/>
    </source>
</evidence>
<evidence type="ECO:0000256" key="11">
    <source>
        <dbReference type="ARBA" id="ARBA00022840"/>
    </source>
</evidence>
<name>A0A438HHY4_VITVI</name>
<protein>
    <recommendedName>
        <fullName evidence="3">non-specific serine/threonine protein kinase</fullName>
        <ecNumber evidence="3">2.7.11.1</ecNumber>
    </recommendedName>
</protein>
<dbReference type="InterPro" id="IPR008271">
    <property type="entry name" value="Ser/Thr_kinase_AS"/>
</dbReference>
<feature type="domain" description="Protein kinase" evidence="20">
    <location>
        <begin position="117"/>
        <end position="394"/>
    </location>
</feature>
<dbReference type="GO" id="GO:0005524">
    <property type="term" value="F:ATP binding"/>
    <property type="evidence" value="ECO:0007669"/>
    <property type="project" value="UniProtKB-UniRule"/>
</dbReference>
<dbReference type="CDD" id="cd14066">
    <property type="entry name" value="STKc_IRAK"/>
    <property type="match status" value="1"/>
</dbReference>
<evidence type="ECO:0000256" key="13">
    <source>
        <dbReference type="ARBA" id="ARBA00023139"/>
    </source>
</evidence>
<dbReference type="FunFam" id="1.10.510.10:FF:000032">
    <property type="entry name" value="Serine/threonine-protein kinase PBS1"/>
    <property type="match status" value="1"/>
</dbReference>
<dbReference type="AlphaFoldDB" id="A0A438HHY4"/>
<dbReference type="GO" id="GO:0004674">
    <property type="term" value="F:protein serine/threonine kinase activity"/>
    <property type="evidence" value="ECO:0007669"/>
    <property type="project" value="UniProtKB-KW"/>
</dbReference>
<evidence type="ECO:0000256" key="5">
    <source>
        <dbReference type="ARBA" id="ARBA00022527"/>
    </source>
</evidence>
<dbReference type="FunFam" id="3.30.200.20:FF:000248">
    <property type="entry name" value="Serine/threonine-protein kinase PBS1"/>
    <property type="match status" value="1"/>
</dbReference>
<comment type="catalytic activity">
    <reaction evidence="15">
        <text>L-threonyl-[protein] + ATP = O-phospho-L-threonyl-[protein] + ADP + H(+)</text>
        <dbReference type="Rhea" id="RHEA:46608"/>
        <dbReference type="Rhea" id="RHEA-COMP:11060"/>
        <dbReference type="Rhea" id="RHEA-COMP:11605"/>
        <dbReference type="ChEBI" id="CHEBI:15378"/>
        <dbReference type="ChEBI" id="CHEBI:30013"/>
        <dbReference type="ChEBI" id="CHEBI:30616"/>
        <dbReference type="ChEBI" id="CHEBI:61977"/>
        <dbReference type="ChEBI" id="CHEBI:456216"/>
        <dbReference type="EC" id="2.7.11.1"/>
    </reaction>
</comment>
<keyword evidence="8 17" id="KW-0547">Nucleotide-binding</keyword>
<evidence type="ECO:0000256" key="16">
    <source>
        <dbReference type="ARBA" id="ARBA00048679"/>
    </source>
</evidence>
<sequence length="496" mass="55570">MGCFPCFDSREEEKLNPDKGRDDRRESPQMVASNISRLSSGFCEIISIGYFDLTLLSFIFPELCVDPIQFCYGADRLKARNSTGLKKESSGPKDVPDGHIAAQTFTFRELAVATKNFQPESFIGEGGFGRVYKGRLESTGQVVAVKQLDREGLQGNREFLVEVLMLSLLHHPNLVNLIGYCADGEQRLLVYEFMPLGSLEDHLLDLPPDKEPLDWNTRMKIAAGAAKGLEYLHDKASPPVIYRDFKSSNILLEEGFHPKLSDFGLAKLGPVGDKSHVSTRVMGTYGYCAPEYAMTGQLTVKSDVYSFGVVFLELITGRKAIDSTLPHGEQNLVTWARPLFNDRRKFAKLADPRLHGRYPMRGLYQALAVASMCIQEQAATRPLIGDVVTALSYLANQSYDPNAAHGHIYRGSGDRDERRNREERSARVTRNEDGGGSGRRWDLEGSEREDSPRETARMLNRDLDRERAVAEAKMWGENWREKRRQSAQGSFDGTNG</sequence>
<comment type="similarity">
    <text evidence="2">Belongs to the protein kinase superfamily. Ser/Thr protein kinase family.</text>
</comment>
<dbReference type="Gene3D" id="1.10.510.10">
    <property type="entry name" value="Transferase(Phosphotransferase) domain 1"/>
    <property type="match status" value="1"/>
</dbReference>
<evidence type="ECO:0000256" key="6">
    <source>
        <dbReference type="ARBA" id="ARBA00022553"/>
    </source>
</evidence>
<evidence type="ECO:0000256" key="2">
    <source>
        <dbReference type="ARBA" id="ARBA00008684"/>
    </source>
</evidence>
<dbReference type="InterPro" id="IPR000719">
    <property type="entry name" value="Prot_kinase_dom"/>
</dbReference>
<evidence type="ECO:0000256" key="9">
    <source>
        <dbReference type="ARBA" id="ARBA00022777"/>
    </source>
</evidence>
<keyword evidence="13" id="KW-0564">Palmitate</keyword>
<dbReference type="PROSITE" id="PS00107">
    <property type="entry name" value="PROTEIN_KINASE_ATP"/>
    <property type="match status" value="1"/>
</dbReference>
<organism evidence="21 22">
    <name type="scientific">Vitis vinifera</name>
    <name type="common">Grape</name>
    <dbReference type="NCBI Taxonomy" id="29760"/>
    <lineage>
        <taxon>Eukaryota</taxon>
        <taxon>Viridiplantae</taxon>
        <taxon>Streptophyta</taxon>
        <taxon>Embryophyta</taxon>
        <taxon>Tracheophyta</taxon>
        <taxon>Spermatophyta</taxon>
        <taxon>Magnoliopsida</taxon>
        <taxon>eudicotyledons</taxon>
        <taxon>Gunneridae</taxon>
        <taxon>Pentapetalae</taxon>
        <taxon>rosids</taxon>
        <taxon>Vitales</taxon>
        <taxon>Vitaceae</taxon>
        <taxon>Viteae</taxon>
        <taxon>Vitis</taxon>
    </lineage>
</organism>
<dbReference type="EMBL" id="QGNW01000220">
    <property type="protein sequence ID" value="RVW84086.1"/>
    <property type="molecule type" value="Genomic_DNA"/>
</dbReference>
<evidence type="ECO:0000256" key="14">
    <source>
        <dbReference type="ARBA" id="ARBA00023288"/>
    </source>
</evidence>
<comment type="catalytic activity">
    <reaction evidence="16">
        <text>L-seryl-[protein] + ATP = O-phospho-L-seryl-[protein] + ADP + H(+)</text>
        <dbReference type="Rhea" id="RHEA:17989"/>
        <dbReference type="Rhea" id="RHEA-COMP:9863"/>
        <dbReference type="Rhea" id="RHEA-COMP:11604"/>
        <dbReference type="ChEBI" id="CHEBI:15378"/>
        <dbReference type="ChEBI" id="CHEBI:29999"/>
        <dbReference type="ChEBI" id="CHEBI:30616"/>
        <dbReference type="ChEBI" id="CHEBI:83421"/>
        <dbReference type="ChEBI" id="CHEBI:456216"/>
        <dbReference type="EC" id="2.7.11.1"/>
    </reaction>
</comment>
<evidence type="ECO:0000256" key="4">
    <source>
        <dbReference type="ARBA" id="ARBA00022475"/>
    </source>
</evidence>
<dbReference type="EC" id="2.7.11.1" evidence="3"/>
<evidence type="ECO:0000256" key="17">
    <source>
        <dbReference type="PROSITE-ProRule" id="PRU10141"/>
    </source>
</evidence>
<accession>A0A438HHY4</accession>
<dbReference type="InterPro" id="IPR011009">
    <property type="entry name" value="Kinase-like_dom_sf"/>
</dbReference>